<dbReference type="EMBL" id="MU404365">
    <property type="protein sequence ID" value="KAI1607920.1"/>
    <property type="molecule type" value="Genomic_DNA"/>
</dbReference>
<evidence type="ECO:0000256" key="1">
    <source>
        <dbReference type="SAM" id="Coils"/>
    </source>
</evidence>
<accession>A0AAN6DJS2</accession>
<proteinExistence type="predicted"/>
<protein>
    <submittedName>
        <fullName evidence="2">Uncharacterized protein</fullName>
    </submittedName>
</protein>
<keyword evidence="3" id="KW-1185">Reference proteome</keyword>
<comment type="caution">
    <text evidence="2">The sequence shown here is derived from an EMBL/GenBank/DDBJ whole genome shotgun (WGS) entry which is preliminary data.</text>
</comment>
<evidence type="ECO:0000313" key="2">
    <source>
        <dbReference type="EMBL" id="KAI1607920.1"/>
    </source>
</evidence>
<evidence type="ECO:0000313" key="3">
    <source>
        <dbReference type="Proteomes" id="UP001203852"/>
    </source>
</evidence>
<keyword evidence="1" id="KW-0175">Coiled coil</keyword>
<dbReference type="AlphaFoldDB" id="A0AAN6DJS2"/>
<dbReference type="Proteomes" id="UP001203852">
    <property type="component" value="Unassembled WGS sequence"/>
</dbReference>
<sequence length="203" mass="22897">MTSDKLRRIETVNFSNFAMALSWIQRVLSRFRRTQKAPDHAPRISIVRNGIVATYGFIESSPLPFDDRSQEASIIGAQRYLEHSRERLANGGVRVEAPRVLRVPGRLRPQPPEPFIDKQDESGEQCVLTVILGVIGVTNLSSREWERTMDRAIKQLEKVNEIVARVTEDNIKLSKEMEENLAVLTLSCCKVLATIGKGVIVDE</sequence>
<gene>
    <name evidence="2" type="ORF">EDD36DRAFT_112073</name>
</gene>
<name>A0AAN6DJS2_9EURO</name>
<organism evidence="2 3">
    <name type="scientific">Exophiala viscosa</name>
    <dbReference type="NCBI Taxonomy" id="2486360"/>
    <lineage>
        <taxon>Eukaryota</taxon>
        <taxon>Fungi</taxon>
        <taxon>Dikarya</taxon>
        <taxon>Ascomycota</taxon>
        <taxon>Pezizomycotina</taxon>
        <taxon>Eurotiomycetes</taxon>
        <taxon>Chaetothyriomycetidae</taxon>
        <taxon>Chaetothyriales</taxon>
        <taxon>Herpotrichiellaceae</taxon>
        <taxon>Exophiala</taxon>
    </lineage>
</organism>
<reference evidence="2" key="1">
    <citation type="journal article" date="2022" name="bioRxiv">
        <title>Deciphering the potential niche of two novel black yeast fungi from a biological soil crust based on their genomes, phenotypes, and melanin regulation.</title>
        <authorList>
            <consortium name="DOE Joint Genome Institute"/>
            <person name="Carr E.C."/>
            <person name="Barton Q."/>
            <person name="Grambo S."/>
            <person name="Sullivan M."/>
            <person name="Renfro C.M."/>
            <person name="Kuo A."/>
            <person name="Pangilinan J."/>
            <person name="Lipzen A."/>
            <person name="Keymanesh K."/>
            <person name="Savage E."/>
            <person name="Barry K."/>
            <person name="Grigoriev I.V."/>
            <person name="Riekhof W.R."/>
            <person name="Harris S.S."/>
        </authorList>
    </citation>
    <scope>NUCLEOTIDE SEQUENCE</scope>
    <source>
        <strain evidence="2">JF 03-4F</strain>
    </source>
</reference>
<feature type="coiled-coil region" evidence="1">
    <location>
        <begin position="142"/>
        <end position="169"/>
    </location>
</feature>